<evidence type="ECO:0000256" key="5">
    <source>
        <dbReference type="ARBA" id="ARBA00023136"/>
    </source>
</evidence>
<evidence type="ECO:0000259" key="8">
    <source>
        <dbReference type="Pfam" id="PF25183"/>
    </source>
</evidence>
<keyword evidence="3" id="KW-1134">Transmembrane beta strand</keyword>
<dbReference type="Gene3D" id="2.40.170.20">
    <property type="entry name" value="TonB-dependent receptor, beta-barrel domain"/>
    <property type="match status" value="1"/>
</dbReference>
<dbReference type="RefSeq" id="WP_207296048.1">
    <property type="nucleotide sequence ID" value="NZ_CP071448.1"/>
</dbReference>
<evidence type="ECO:0000256" key="1">
    <source>
        <dbReference type="ARBA" id="ARBA00004571"/>
    </source>
</evidence>
<dbReference type="Gene3D" id="2.60.40.10">
    <property type="entry name" value="Immunoglobulins"/>
    <property type="match status" value="1"/>
</dbReference>
<name>A0ABX7QCS6_9FLAO</name>
<dbReference type="PANTHER" id="PTHR30069:SF46">
    <property type="entry name" value="OAR PROTEIN"/>
    <property type="match status" value="1"/>
</dbReference>
<dbReference type="InterPro" id="IPR013783">
    <property type="entry name" value="Ig-like_fold"/>
</dbReference>
<reference evidence="9 10" key="1">
    <citation type="submission" date="2021-03" db="EMBL/GenBank/DDBJ databases">
        <title>Flavobacterium kribbensis sp. nov, an endophytic bacteria, isolated from soybean.</title>
        <authorList>
            <person name="Lee J."/>
            <person name="Seo J."/>
        </authorList>
    </citation>
    <scope>NUCLEOTIDE SEQUENCE [LARGE SCALE GENOMIC DNA]</scope>
    <source>
        <strain evidence="9 10">BB8</strain>
    </source>
</reference>
<gene>
    <name evidence="9" type="ORF">J0383_21745</name>
</gene>
<dbReference type="SUPFAM" id="SSF56935">
    <property type="entry name" value="Porins"/>
    <property type="match status" value="1"/>
</dbReference>
<feature type="signal peptide" evidence="7">
    <location>
        <begin position="1"/>
        <end position="21"/>
    </location>
</feature>
<sequence length="1071" mass="117876">MTKLKLFFSALMLLTAGSIFAQITTSSLSAKVNDGTSAVIEADVTLTHLPTNAVYRTTTDKQGRFSFENLNAGGPYELEIKSKDTKDYSNTQIYLALGENDLPAITVAKADNNILEEVVITSAKPSSKNNGTNINEKQVNALPLINRGIQDVTKLVPQSSNNSFAGTNFRYNNVTIDGSINNDAIGFSPSLGGQSGTSGMPGSSTRSNSISLDAIQDIQVYIAPYDIKLGNFLGGSVNAVTRSGTNTVSGSIYSYGRNAALTGPNNAGDGSKMPNAFGDYQIGFRLGLPIIKDKLFFFTNMEYAERTDPIFYNAGQKDANGKQTSLLDPATAEQISQFVKTNYGFDPGTYGSYNNSSLSRKFFNKLDWKISDKHSLSLRNNTVVSQATNLERDAANFRFSNMDFTQKNQAISTVLEFKSHFNNQWSNSFIASYSAIKDYRDPKSNNIMFPQTEIGYNGGTIFLGNDREATVFNMKQNTAEITDNLTYKTGNHTLLFGTHNEFYDINYGFVNALNGRVSYKSLADFFNKLPSRVRGTYPFDGSTRDEIFDNPYAKFKVNLYSVYVQDEIRVGNKLKVTPGVRVDYTDLPNKPKLSQQVQNSPADPNYGTTYNYTPLSQIKNNFFSTALVSPRIGFTYNVDEDKTFVIRGGSGVFTGRIPFAWLGYAYYNDGVGYGSYDKNNLTAAQVAAAGDPLAANGLNGYHDATPKVQADLIDNKFKMPAVLRNSLAFDKTINGYKFTVEGIYTKVIRDLEFQQVNKTDNPYYFSYDTKHEMPIYSANINSAFSNAYLLSNTNKGYRYSITEMISKTYDFGFNFMAAYTYGDSRDITNGIRNSMESNFQMNQSLTPNNPQLATSNFNIKHRIVSNVGYAVKVASNNTLSANVYFNAQSGNPFSWGFVNSTLAGTGQAAGLAYVFKDAAEAAKYIGVNAAGVPSATAAQQVAAYEDFVNGNDYLKSRRGTFTQRNGDTTPWNIQADLKLMDEIKVAKVGTFQVSFSMANIGNLINKDWGRSYFVPNTYNSTASIGLTKTGNLGGVATGDPIYTFQKPSAPPYTIDQFASRFQGQLGVRYSF</sequence>
<comment type="subcellular location">
    <subcellularLocation>
        <location evidence="1">Cell outer membrane</location>
        <topology evidence="1">Multi-pass membrane protein</topology>
    </subcellularLocation>
</comment>
<evidence type="ECO:0000256" key="4">
    <source>
        <dbReference type="ARBA" id="ARBA00022692"/>
    </source>
</evidence>
<keyword evidence="6" id="KW-0998">Cell outer membrane</keyword>
<evidence type="ECO:0000256" key="2">
    <source>
        <dbReference type="ARBA" id="ARBA00022448"/>
    </source>
</evidence>
<feature type="chain" id="PRO_5047152443" evidence="7">
    <location>
        <begin position="22"/>
        <end position="1071"/>
    </location>
</feature>
<proteinExistence type="predicted"/>
<keyword evidence="10" id="KW-1185">Reference proteome</keyword>
<dbReference type="InterPro" id="IPR057601">
    <property type="entry name" value="Oar-like_b-barrel"/>
</dbReference>
<dbReference type="SUPFAM" id="SSF49478">
    <property type="entry name" value="Cna protein B-type domain"/>
    <property type="match status" value="1"/>
</dbReference>
<evidence type="ECO:0000313" key="10">
    <source>
        <dbReference type="Proteomes" id="UP000663440"/>
    </source>
</evidence>
<evidence type="ECO:0000313" key="9">
    <source>
        <dbReference type="EMBL" id="QSW88849.1"/>
    </source>
</evidence>
<dbReference type="PANTHER" id="PTHR30069">
    <property type="entry name" value="TONB-DEPENDENT OUTER MEMBRANE RECEPTOR"/>
    <property type="match status" value="1"/>
</dbReference>
<keyword evidence="5" id="KW-0472">Membrane</keyword>
<accession>A0ABX7QCS6</accession>
<protein>
    <submittedName>
        <fullName evidence="9">TonB-dependent receptor</fullName>
    </submittedName>
</protein>
<keyword evidence="2" id="KW-0813">Transport</keyword>
<organism evidence="9 10">
    <name type="scientific">Flavobacterium endoglycinae</name>
    <dbReference type="NCBI Taxonomy" id="2816357"/>
    <lineage>
        <taxon>Bacteria</taxon>
        <taxon>Pseudomonadati</taxon>
        <taxon>Bacteroidota</taxon>
        <taxon>Flavobacteriia</taxon>
        <taxon>Flavobacteriales</taxon>
        <taxon>Flavobacteriaceae</taxon>
        <taxon>Flavobacterium</taxon>
    </lineage>
</organism>
<evidence type="ECO:0000256" key="7">
    <source>
        <dbReference type="SAM" id="SignalP"/>
    </source>
</evidence>
<dbReference type="InterPro" id="IPR036942">
    <property type="entry name" value="Beta-barrel_TonB_sf"/>
</dbReference>
<dbReference type="Pfam" id="PF13620">
    <property type="entry name" value="CarboxypepD_reg"/>
    <property type="match status" value="1"/>
</dbReference>
<evidence type="ECO:0000256" key="3">
    <source>
        <dbReference type="ARBA" id="ARBA00022452"/>
    </source>
</evidence>
<keyword evidence="7" id="KW-0732">Signal</keyword>
<evidence type="ECO:0000256" key="6">
    <source>
        <dbReference type="ARBA" id="ARBA00023237"/>
    </source>
</evidence>
<keyword evidence="4" id="KW-0812">Transmembrane</keyword>
<dbReference type="Proteomes" id="UP000663440">
    <property type="component" value="Chromosome"/>
</dbReference>
<keyword evidence="9" id="KW-0675">Receptor</keyword>
<feature type="domain" description="TonB-dependent transporter Oar-like beta-barrel" evidence="8">
    <location>
        <begin position="240"/>
        <end position="1025"/>
    </location>
</feature>
<dbReference type="EMBL" id="CP071448">
    <property type="protein sequence ID" value="QSW88849.1"/>
    <property type="molecule type" value="Genomic_DNA"/>
</dbReference>
<dbReference type="Pfam" id="PF25183">
    <property type="entry name" value="OMP_b-brl_4"/>
    <property type="match status" value="1"/>
</dbReference>
<dbReference type="InterPro" id="IPR039426">
    <property type="entry name" value="TonB-dep_rcpt-like"/>
</dbReference>